<feature type="compositionally biased region" description="Basic residues" evidence="1">
    <location>
        <begin position="114"/>
        <end position="125"/>
    </location>
</feature>
<dbReference type="EMBL" id="BK016103">
    <property type="protein sequence ID" value="DAF95134.1"/>
    <property type="molecule type" value="Genomic_DNA"/>
</dbReference>
<protein>
    <submittedName>
        <fullName evidence="2">Uncharacterized protein</fullName>
    </submittedName>
</protein>
<organism evidence="2">
    <name type="scientific">Siphoviridae sp. ctjdk2</name>
    <dbReference type="NCBI Taxonomy" id="2825635"/>
    <lineage>
        <taxon>Viruses</taxon>
        <taxon>Duplodnaviria</taxon>
        <taxon>Heunggongvirae</taxon>
        <taxon>Uroviricota</taxon>
        <taxon>Caudoviricetes</taxon>
    </lineage>
</organism>
<evidence type="ECO:0000256" key="1">
    <source>
        <dbReference type="SAM" id="MobiDB-lite"/>
    </source>
</evidence>
<name>A0A8S5UL86_9CAUD</name>
<reference evidence="2" key="1">
    <citation type="journal article" date="2021" name="Proc. Natl. Acad. Sci. U.S.A.">
        <title>A Catalog of Tens of Thousands of Viruses from Human Metagenomes Reveals Hidden Associations with Chronic Diseases.</title>
        <authorList>
            <person name="Tisza M.J."/>
            <person name="Buck C.B."/>
        </authorList>
    </citation>
    <scope>NUCLEOTIDE SEQUENCE</scope>
    <source>
        <strain evidence="2">Ctjdk2</strain>
    </source>
</reference>
<proteinExistence type="predicted"/>
<evidence type="ECO:0000313" key="2">
    <source>
        <dbReference type="EMBL" id="DAF95134.1"/>
    </source>
</evidence>
<feature type="region of interest" description="Disordered" evidence="1">
    <location>
        <begin position="106"/>
        <end position="155"/>
    </location>
</feature>
<sequence>MQRCFFIFYTKCRKDHNDGKRKKRMRKTLKRNLSYDDRNHLSYVSLYCDGEDGRRVRRTRTYPMMEQAEQVIAEYRRAQLLGGMSAPGDVFMEDWLRCSNGCTATGKGGGSRTLKPRGLRRRQRGGKALSAGRSVPAHRAVHRRAGPPADLAPRAAPQLCERRQQPECADVQHLEGAGAQLNIRDERGVYAPFRRRGGGRGLAGGERHHRGGAVSVRETETAARAGQEAATAALAAPFP</sequence>
<accession>A0A8S5UL86</accession>
<feature type="region of interest" description="Disordered" evidence="1">
    <location>
        <begin position="196"/>
        <end position="216"/>
    </location>
</feature>